<dbReference type="Gene3D" id="3.40.50.1820">
    <property type="entry name" value="alpha/beta hydrolase"/>
    <property type="match status" value="1"/>
</dbReference>
<evidence type="ECO:0000313" key="3">
    <source>
        <dbReference type="Proteomes" id="UP000321523"/>
    </source>
</evidence>
<dbReference type="Proteomes" id="UP000321523">
    <property type="component" value="Unassembled WGS sequence"/>
</dbReference>
<dbReference type="PANTHER" id="PTHR37946:SF1">
    <property type="entry name" value="SLL1969 PROTEIN"/>
    <property type="match status" value="1"/>
</dbReference>
<dbReference type="EMBL" id="BJYZ01000014">
    <property type="protein sequence ID" value="GEO39148.1"/>
    <property type="molecule type" value="Genomic_DNA"/>
</dbReference>
<dbReference type="RefSeq" id="WP_044432597.1">
    <property type="nucleotide sequence ID" value="NZ_BJYZ01000014.1"/>
</dbReference>
<gene>
    <name evidence="2" type="ORF">SAE02_32960</name>
</gene>
<evidence type="ECO:0000313" key="2">
    <source>
        <dbReference type="EMBL" id="GEO39148.1"/>
    </source>
</evidence>
<accession>A0A512DRN2</accession>
<dbReference type="PANTHER" id="PTHR37946">
    <property type="entry name" value="SLL1969 PROTEIN"/>
    <property type="match status" value="1"/>
</dbReference>
<reference evidence="2 3" key="1">
    <citation type="submission" date="2019-07" db="EMBL/GenBank/DDBJ databases">
        <title>Whole genome shotgun sequence of Skermanella aerolata NBRC 106429.</title>
        <authorList>
            <person name="Hosoyama A."/>
            <person name="Uohara A."/>
            <person name="Ohji S."/>
            <person name="Ichikawa N."/>
        </authorList>
    </citation>
    <scope>NUCLEOTIDE SEQUENCE [LARGE SCALE GENOMIC DNA]</scope>
    <source>
        <strain evidence="2 3">NBRC 106429</strain>
    </source>
</reference>
<dbReference type="SUPFAM" id="SSF53474">
    <property type="entry name" value="alpha/beta-Hydrolases"/>
    <property type="match status" value="1"/>
</dbReference>
<organism evidence="2 3">
    <name type="scientific">Skermanella aerolata</name>
    <dbReference type="NCBI Taxonomy" id="393310"/>
    <lineage>
        <taxon>Bacteria</taxon>
        <taxon>Pseudomonadati</taxon>
        <taxon>Pseudomonadota</taxon>
        <taxon>Alphaproteobacteria</taxon>
        <taxon>Rhodospirillales</taxon>
        <taxon>Azospirillaceae</taxon>
        <taxon>Skermanella</taxon>
    </lineage>
</organism>
<dbReference type="InterPro" id="IPR029058">
    <property type="entry name" value="AB_hydrolase_fold"/>
</dbReference>
<evidence type="ECO:0000259" key="1">
    <source>
        <dbReference type="Pfam" id="PF12697"/>
    </source>
</evidence>
<feature type="domain" description="AB hydrolase-1" evidence="1">
    <location>
        <begin position="5"/>
        <end position="108"/>
    </location>
</feature>
<dbReference type="Pfam" id="PF12697">
    <property type="entry name" value="Abhydrolase_6"/>
    <property type="match status" value="1"/>
</dbReference>
<dbReference type="InterPro" id="IPR000073">
    <property type="entry name" value="AB_hydrolase_1"/>
</dbReference>
<keyword evidence="3" id="KW-1185">Reference proteome</keyword>
<proteinExistence type="predicted"/>
<protein>
    <recommendedName>
        <fullName evidence="1">AB hydrolase-1 domain-containing protein</fullName>
    </recommendedName>
</protein>
<dbReference type="OrthoDB" id="556502at2"/>
<dbReference type="AlphaFoldDB" id="A0A512DRN2"/>
<comment type="caution">
    <text evidence="2">The sequence shown here is derived from an EMBL/GenBank/DDBJ whole genome shotgun (WGS) entry which is preliminary data.</text>
</comment>
<name>A0A512DRN2_9PROT</name>
<sequence>MTQNILYIHGAYASPTTFRHLIEHLPDHRAVFADYDCLTTSVEGVVRHLKATAADNFGGEPYSIVAHSLGGLVALRLAADGEPIERVFTMSTPFGGSQMASLLTLVYFKTPVFADINPQGLTIRGVLASRISAPVRSIVSTSGGSPLMHEANDGVVTVSSQTRLAGPEYHTVEYNHFEVLLADPVIALAQQFLFEAAD</sequence>